<sequence>MKLYCVVNELKPEHVKDYSEYHRNAHKTEWKTQLKVLREAGMELCNVYIWRNYAIMVVGCEDLDECYRRLATMEDNLRWQELMSGFFAGQPKFDGTETISLEQIFDLAEQSKLCSAE</sequence>
<comment type="caution">
    <text evidence="1">The sequence shown here is derived from an EMBL/GenBank/DDBJ whole genome shotgun (WGS) entry which is preliminary data.</text>
</comment>
<dbReference type="Gene3D" id="3.30.70.100">
    <property type="match status" value="1"/>
</dbReference>
<keyword evidence="1" id="KW-0413">Isomerase</keyword>
<dbReference type="GO" id="GO:0062192">
    <property type="term" value="F:L-rhamnose mutarotase activity"/>
    <property type="evidence" value="ECO:0007669"/>
    <property type="project" value="UniProtKB-EC"/>
</dbReference>
<gene>
    <name evidence="1" type="ORF">H8S18_04690</name>
</gene>
<organism evidence="1 2">
    <name type="scientific">Christensenella tenuis</name>
    <dbReference type="NCBI Taxonomy" id="2763033"/>
    <lineage>
        <taxon>Bacteria</taxon>
        <taxon>Bacillati</taxon>
        <taxon>Bacillota</taxon>
        <taxon>Clostridia</taxon>
        <taxon>Christensenellales</taxon>
        <taxon>Christensenellaceae</taxon>
        <taxon>Christensenella</taxon>
    </lineage>
</organism>
<evidence type="ECO:0000313" key="2">
    <source>
        <dbReference type="Proteomes" id="UP000606889"/>
    </source>
</evidence>
<dbReference type="RefSeq" id="WP_186857143.1">
    <property type="nucleotide sequence ID" value="NZ_JACOON010000002.1"/>
</dbReference>
<keyword evidence="2" id="KW-1185">Reference proteome</keyword>
<dbReference type="InterPro" id="IPR008000">
    <property type="entry name" value="Rham/fucose_mutarotase"/>
</dbReference>
<dbReference type="EC" id="5.1.3.32" evidence="1"/>
<dbReference type="Pfam" id="PF05336">
    <property type="entry name" value="rhaM"/>
    <property type="match status" value="1"/>
</dbReference>
<dbReference type="EMBL" id="JACOON010000002">
    <property type="protein sequence ID" value="MBC5647623.1"/>
    <property type="molecule type" value="Genomic_DNA"/>
</dbReference>
<proteinExistence type="predicted"/>
<accession>A0ABR7EEN0</accession>
<dbReference type="InterPro" id="IPR011008">
    <property type="entry name" value="Dimeric_a/b-barrel"/>
</dbReference>
<reference evidence="1 2" key="1">
    <citation type="submission" date="2020-08" db="EMBL/GenBank/DDBJ databases">
        <title>Genome public.</title>
        <authorList>
            <person name="Liu C."/>
            <person name="Sun Q."/>
        </authorList>
    </citation>
    <scope>NUCLEOTIDE SEQUENCE [LARGE SCALE GENOMIC DNA]</scope>
    <source>
        <strain evidence="1 2">NSJ-35</strain>
    </source>
</reference>
<name>A0ABR7EEN0_9FIRM</name>
<dbReference type="Proteomes" id="UP000606889">
    <property type="component" value="Unassembled WGS sequence"/>
</dbReference>
<dbReference type="SUPFAM" id="SSF54909">
    <property type="entry name" value="Dimeric alpha+beta barrel"/>
    <property type="match status" value="1"/>
</dbReference>
<protein>
    <submittedName>
        <fullName evidence="1">L-rhamnose mutarotase</fullName>
        <ecNumber evidence="1">5.1.3.32</ecNumber>
    </submittedName>
</protein>
<evidence type="ECO:0000313" key="1">
    <source>
        <dbReference type="EMBL" id="MBC5647623.1"/>
    </source>
</evidence>